<dbReference type="InterPro" id="IPR052520">
    <property type="entry name" value="ATL_DNA_repair"/>
</dbReference>
<dbReference type="Pfam" id="PF01035">
    <property type="entry name" value="DNA_binding_1"/>
    <property type="match status" value="1"/>
</dbReference>
<keyword evidence="4" id="KW-1185">Reference proteome</keyword>
<organism evidence="3 4">
    <name type="scientific">Fictibacillus nanhaiensis</name>
    <dbReference type="NCBI Taxonomy" id="742169"/>
    <lineage>
        <taxon>Bacteria</taxon>
        <taxon>Bacillati</taxon>
        <taxon>Bacillota</taxon>
        <taxon>Bacilli</taxon>
        <taxon>Bacillales</taxon>
        <taxon>Fictibacillaceae</taxon>
        <taxon>Fictibacillus</taxon>
    </lineage>
</organism>
<evidence type="ECO:0000256" key="1">
    <source>
        <dbReference type="ARBA" id="ARBA00022763"/>
    </source>
</evidence>
<feature type="domain" description="Methylated-DNA-[protein]-cysteine S-methyltransferase DNA binding" evidence="2">
    <location>
        <begin position="4"/>
        <end position="84"/>
    </location>
</feature>
<evidence type="ECO:0000259" key="2">
    <source>
        <dbReference type="Pfam" id="PF01035"/>
    </source>
</evidence>
<dbReference type="RefSeq" id="WP_205725330.1">
    <property type="nucleotide sequence ID" value="NZ_JAFHKR010000038.1"/>
</dbReference>
<dbReference type="Gene3D" id="1.10.10.10">
    <property type="entry name" value="Winged helix-like DNA-binding domain superfamily/Winged helix DNA-binding domain"/>
    <property type="match status" value="1"/>
</dbReference>
<comment type="caution">
    <text evidence="3">The sequence shown here is derived from an EMBL/GenBank/DDBJ whole genome shotgun (WGS) entry which is preliminary data.</text>
</comment>
<accession>A0ABS2ZQ62</accession>
<dbReference type="PANTHER" id="PTHR42942">
    <property type="entry name" value="6-O-METHYLGUANINE DNA METHYLTRANSFERASE"/>
    <property type="match status" value="1"/>
</dbReference>
<reference evidence="3 4" key="1">
    <citation type="submission" date="2021-01" db="EMBL/GenBank/DDBJ databases">
        <title>Genome Sequencing of Type Strains.</title>
        <authorList>
            <person name="Lemaire J.F."/>
            <person name="Inderbitzin P."/>
            <person name="Collins S.B."/>
            <person name="Wespe N."/>
            <person name="Knight-Connoni V."/>
        </authorList>
    </citation>
    <scope>NUCLEOTIDE SEQUENCE [LARGE SCALE GENOMIC DNA]</scope>
    <source>
        <strain evidence="3 4">DSM 23009</strain>
    </source>
</reference>
<sequence length="107" mass="12354">MELFTENVITIIKNIPSGYVMSYGQIARIAGNPRSARQVVRILHSMSKKHDLPWHRVINAKGEIGIQDEELFHTQKSRLENEGVQFKGKNRVDIEAYRYSPECEDII</sequence>
<dbReference type="InterPro" id="IPR036217">
    <property type="entry name" value="MethylDNA_cys_MeTrfase_DNAb"/>
</dbReference>
<keyword evidence="1" id="KW-0227">DNA damage</keyword>
<dbReference type="CDD" id="cd06445">
    <property type="entry name" value="ATase"/>
    <property type="match status" value="1"/>
</dbReference>
<dbReference type="PANTHER" id="PTHR42942:SF1">
    <property type="entry name" value="ALKYLTRANSFERASE-LIKE PROTEIN 1"/>
    <property type="match status" value="1"/>
</dbReference>
<evidence type="ECO:0000313" key="4">
    <source>
        <dbReference type="Proteomes" id="UP001296923"/>
    </source>
</evidence>
<dbReference type="SUPFAM" id="SSF46767">
    <property type="entry name" value="Methylated DNA-protein cysteine methyltransferase, C-terminal domain"/>
    <property type="match status" value="1"/>
</dbReference>
<gene>
    <name evidence="3" type="ORF">JYA63_08505</name>
</gene>
<dbReference type="InterPro" id="IPR014048">
    <property type="entry name" value="MethylDNA_cys_MeTrfase_DNA-bd"/>
</dbReference>
<dbReference type="Proteomes" id="UP001296923">
    <property type="component" value="Unassembled WGS sequence"/>
</dbReference>
<protein>
    <submittedName>
        <fullName evidence="3">MGMT family protein</fullName>
    </submittedName>
</protein>
<name>A0ABS2ZQ62_9BACL</name>
<dbReference type="EMBL" id="JAFHKR010000038">
    <property type="protein sequence ID" value="MBN3554302.1"/>
    <property type="molecule type" value="Genomic_DNA"/>
</dbReference>
<dbReference type="InterPro" id="IPR036388">
    <property type="entry name" value="WH-like_DNA-bd_sf"/>
</dbReference>
<proteinExistence type="predicted"/>
<evidence type="ECO:0000313" key="3">
    <source>
        <dbReference type="EMBL" id="MBN3554302.1"/>
    </source>
</evidence>